<sequence>MVTVAVVWLMNALHFIQSTDIHFWANAVIWLSVIKLTLILFIAYRVLLSMVQHRLSALTGAAIYGLSIVYFRHQTFWEFFTDSMMWLPLLVLGVERIFKTGKPAWFIAACSLMLINNFFYFAYIHFIFLAIYLVFRYIIKLRSEENGWKVFWTLAVSTLLSFGISAAFFCPVCLWLSE</sequence>
<protein>
    <submittedName>
        <fullName evidence="2">Uncharacterized protein</fullName>
    </submittedName>
</protein>
<proteinExistence type="predicted"/>
<dbReference type="InterPro" id="IPR018580">
    <property type="entry name" value="Uncharacterised_YfhO"/>
</dbReference>
<dbReference type="PANTHER" id="PTHR38454:SF1">
    <property type="entry name" value="INTEGRAL MEMBRANE PROTEIN"/>
    <property type="match status" value="1"/>
</dbReference>
<evidence type="ECO:0000256" key="1">
    <source>
        <dbReference type="SAM" id="Phobius"/>
    </source>
</evidence>
<feature type="transmembrane region" description="Helical" evidence="1">
    <location>
        <begin position="55"/>
        <end position="73"/>
    </location>
</feature>
<keyword evidence="1" id="KW-0472">Membrane</keyword>
<organism evidence="2 3">
    <name type="scientific">Bacillus safensis</name>
    <dbReference type="NCBI Taxonomy" id="561879"/>
    <lineage>
        <taxon>Bacteria</taxon>
        <taxon>Bacillati</taxon>
        <taxon>Bacillota</taxon>
        <taxon>Bacilli</taxon>
        <taxon>Bacillales</taxon>
        <taxon>Bacillaceae</taxon>
        <taxon>Bacillus</taxon>
    </lineage>
</organism>
<dbReference type="Pfam" id="PF09586">
    <property type="entry name" value="YfhO"/>
    <property type="match status" value="1"/>
</dbReference>
<accession>A0A5S9M7P9</accession>
<feature type="transmembrane region" description="Helical" evidence="1">
    <location>
        <begin position="28"/>
        <end position="48"/>
    </location>
</feature>
<keyword evidence="1" id="KW-0812">Transmembrane</keyword>
<keyword evidence="1" id="KW-1133">Transmembrane helix</keyword>
<evidence type="ECO:0000313" key="3">
    <source>
        <dbReference type="Proteomes" id="UP000464658"/>
    </source>
</evidence>
<gene>
    <name evidence="2" type="ORF">BsIDN1_15870</name>
</gene>
<dbReference type="AlphaFoldDB" id="A0A5S9M7P9"/>
<evidence type="ECO:0000313" key="2">
    <source>
        <dbReference type="EMBL" id="BBP87969.1"/>
    </source>
</evidence>
<reference evidence="2 3" key="1">
    <citation type="submission" date="2019-12" db="EMBL/GenBank/DDBJ databases">
        <title>Full genome sequence of a Bacillus safensis strain isolated from commercially available natto in Indonesia.</title>
        <authorList>
            <person name="Yoshida M."/>
            <person name="Uomi M."/>
            <person name="Waturangi D."/>
            <person name="Ekaputri J.J."/>
            <person name="Setiamarga D.H.E."/>
        </authorList>
    </citation>
    <scope>NUCLEOTIDE SEQUENCE [LARGE SCALE GENOMIC DNA]</scope>
    <source>
        <strain evidence="2 3">IDN1</strain>
    </source>
</reference>
<dbReference type="EMBL" id="AP021906">
    <property type="protein sequence ID" value="BBP87969.1"/>
    <property type="molecule type" value="Genomic_DNA"/>
</dbReference>
<feature type="transmembrane region" description="Helical" evidence="1">
    <location>
        <begin position="151"/>
        <end position="176"/>
    </location>
</feature>
<dbReference type="PANTHER" id="PTHR38454">
    <property type="entry name" value="INTEGRAL MEMBRANE PROTEIN-RELATED"/>
    <property type="match status" value="1"/>
</dbReference>
<feature type="transmembrane region" description="Helical" evidence="1">
    <location>
        <begin position="118"/>
        <end position="139"/>
    </location>
</feature>
<dbReference type="Proteomes" id="UP000464658">
    <property type="component" value="Chromosome"/>
</dbReference>
<name>A0A5S9M7P9_BACIA</name>